<protein>
    <submittedName>
        <fullName evidence="2">Uncharacterized protein</fullName>
    </submittedName>
</protein>
<proteinExistence type="predicted"/>
<sequence length="88" mass="10434">MRFIINIIIFLALIGFCFFWFNDTNLNRNDPSKIPYIGSIFGVMSEKYVEARFYLDSNQGNFWDYLANSAEVRQIKDKFKEIYETGQP</sequence>
<keyword evidence="1" id="KW-0472">Membrane</keyword>
<evidence type="ECO:0000256" key="1">
    <source>
        <dbReference type="SAM" id="Phobius"/>
    </source>
</evidence>
<dbReference type="EMBL" id="MNUV01000029">
    <property type="protein sequence ID" value="OIO07726.1"/>
    <property type="molecule type" value="Genomic_DNA"/>
</dbReference>
<name>A0A1J4TB58_9BACT</name>
<keyword evidence="1" id="KW-0812">Transmembrane</keyword>
<gene>
    <name evidence="2" type="ORF">AUJ35_01620</name>
</gene>
<comment type="caution">
    <text evidence="2">The sequence shown here is derived from an EMBL/GenBank/DDBJ whole genome shotgun (WGS) entry which is preliminary data.</text>
</comment>
<accession>A0A1J4TB58</accession>
<dbReference type="Proteomes" id="UP000182860">
    <property type="component" value="Unassembled WGS sequence"/>
</dbReference>
<evidence type="ECO:0000313" key="3">
    <source>
        <dbReference type="Proteomes" id="UP000182860"/>
    </source>
</evidence>
<evidence type="ECO:0000313" key="2">
    <source>
        <dbReference type="EMBL" id="OIO07726.1"/>
    </source>
</evidence>
<feature type="transmembrane region" description="Helical" evidence="1">
    <location>
        <begin position="5"/>
        <end position="21"/>
    </location>
</feature>
<keyword evidence="1" id="KW-1133">Transmembrane helix</keyword>
<organism evidence="2 3">
    <name type="scientific">Candidatus Falkowbacteria bacterium CG1_02_41_21</name>
    <dbReference type="NCBI Taxonomy" id="1805147"/>
    <lineage>
        <taxon>Bacteria</taxon>
        <taxon>Candidatus Falkowiibacteriota</taxon>
    </lineage>
</organism>
<dbReference type="AlphaFoldDB" id="A0A1J4TB58"/>
<reference evidence="2 3" key="1">
    <citation type="journal article" date="2016" name="Environ. Microbiol.">
        <title>Genomic resolution of a cold subsurface aquifer community provides metabolic insights for novel microbes adapted to high CO concentrations.</title>
        <authorList>
            <person name="Probst A.J."/>
            <person name="Castelle C.J."/>
            <person name="Singh A."/>
            <person name="Brown C.T."/>
            <person name="Anantharaman K."/>
            <person name="Sharon I."/>
            <person name="Hug L.A."/>
            <person name="Burstein D."/>
            <person name="Emerson J.B."/>
            <person name="Thomas B.C."/>
            <person name="Banfield J.F."/>
        </authorList>
    </citation>
    <scope>NUCLEOTIDE SEQUENCE [LARGE SCALE GENOMIC DNA]</scope>
    <source>
        <strain evidence="2">CG1_02_41_21</strain>
    </source>
</reference>